<dbReference type="InterPro" id="IPR014948">
    <property type="entry name" value="BrxA"/>
</dbReference>
<organism evidence="1 2">
    <name type="scientific">Rhizobium helianthi</name>
    <dbReference type="NCBI Taxonomy" id="1132695"/>
    <lineage>
        <taxon>Bacteria</taxon>
        <taxon>Pseudomonadati</taxon>
        <taxon>Pseudomonadota</taxon>
        <taxon>Alphaproteobacteria</taxon>
        <taxon>Hyphomicrobiales</taxon>
        <taxon>Rhizobiaceae</taxon>
        <taxon>Rhizobium/Agrobacterium group</taxon>
        <taxon>Rhizobium</taxon>
    </lineage>
</organism>
<comment type="caution">
    <text evidence="1">The sequence shown here is derived from an EMBL/GenBank/DDBJ whole genome shotgun (WGS) entry which is preliminary data.</text>
</comment>
<dbReference type="EMBL" id="JBHUEQ010000027">
    <property type="protein sequence ID" value="MFD1747038.1"/>
    <property type="molecule type" value="Genomic_DNA"/>
</dbReference>
<protein>
    <submittedName>
        <fullName evidence="1">BrxA family protein</fullName>
    </submittedName>
</protein>
<dbReference type="Gene3D" id="1.10.3540.10">
    <property type="entry name" value="uncharacterized protein from magnetospirillum magneticum domain"/>
    <property type="match status" value="1"/>
</dbReference>
<dbReference type="Proteomes" id="UP001597322">
    <property type="component" value="Unassembled WGS sequence"/>
</dbReference>
<dbReference type="Pfam" id="PF08849">
    <property type="entry name" value="BrxA"/>
    <property type="match status" value="1"/>
</dbReference>
<sequence>MRLHFSGEARLSPISLGPEVTGAIYTTQLQAGLGLVAETKALLDLWVPGMSTGELQEVARQSGSFPMITARRLRNIVTECFAPRYLVSGASPASHLKMLMASVPLADLMQLMLLFTSRANPILGDFVREIYWSRYAGGYQQVSNEEARAFVERAIDDGLTSKRWSDTTVRRVAGYLTGCCADYGLLEKGLRSNRRILPYRATTTASAYLAHDLHFKGLGDNALLTHQDWQLFGMAREDVINELKRLALKGHLIVQAAGDVVRIGWKHRSMEALCDDISKG</sequence>
<name>A0ABW4M6J0_9HYPH</name>
<proteinExistence type="predicted"/>
<dbReference type="InterPro" id="IPR023137">
    <property type="entry name" value="BrxA_sf"/>
</dbReference>
<accession>A0ABW4M6J0</accession>
<keyword evidence="2" id="KW-1185">Reference proteome</keyword>
<dbReference type="RefSeq" id="WP_377403551.1">
    <property type="nucleotide sequence ID" value="NZ_JBHUEQ010000027.1"/>
</dbReference>
<gene>
    <name evidence="1" type="ORF">ACFSE1_16300</name>
</gene>
<evidence type="ECO:0000313" key="2">
    <source>
        <dbReference type="Proteomes" id="UP001597322"/>
    </source>
</evidence>
<evidence type="ECO:0000313" key="1">
    <source>
        <dbReference type="EMBL" id="MFD1747038.1"/>
    </source>
</evidence>
<reference evidence="2" key="1">
    <citation type="journal article" date="2019" name="Int. J. Syst. Evol. Microbiol.">
        <title>The Global Catalogue of Microorganisms (GCM) 10K type strain sequencing project: providing services to taxonomists for standard genome sequencing and annotation.</title>
        <authorList>
            <consortium name="The Broad Institute Genomics Platform"/>
            <consortium name="The Broad Institute Genome Sequencing Center for Infectious Disease"/>
            <person name="Wu L."/>
            <person name="Ma J."/>
        </authorList>
    </citation>
    <scope>NUCLEOTIDE SEQUENCE [LARGE SCALE GENOMIC DNA]</scope>
    <source>
        <strain evidence="2">CG52</strain>
    </source>
</reference>